<dbReference type="InterPro" id="IPR011043">
    <property type="entry name" value="Gal_Oxase/kelch_b-propeller"/>
</dbReference>
<sequence length="674" mass="75254">MRQILTLFFLLSILLLGCENEYDDPKKDPTIKTLEAEVNAAGSVMLKGELTSPSNIREHGFLVSEDSDSWINPINNIRLGKPKKSGPYQYELGRTSQANRTYYYKAYVETDIQIIYGSVVSFVSRGLKDPVITRVSPEKGHLEDWINIYGRNFGDDPSKTLVRFGEVATFYWLVVSDTFVKAQIPANVKSADFNVNVINISYGTDKIATYPYSLYKPEIHEVDPKIVKIGEPFKIIGNHFDSIPQRNTVFVGNMKLEILGARRKELTVSLPKELKTSDHPIRIEAQLQEALSTFNLSLAEPIITEIPDCAVTWDEILIKGENFNPDVFWNHVSIEGQEAQIIGGNEKEILVRVPRGPFPNGNARITVKVADKLNTFSKPMCINDDWLMVSNKLPFHFYGNAGAFSLNQKGYVISKSADFNDPKDYLWEYNPSNGSWIKSSPPFEKAYTGNVTTSNGKAFLYTGQDADNFWEFEPSTKTWTKKANFPGEKRAAPSMFAFSGRVFLGLGSYSEGLNNIDYLDLYEYNTSTNSWLKLTNPPAGLTGSNKASAVTLDGFVYIFGGAKDTGMNKLFRYDPSNNSWTNLAALPQAINMQTGFAFKGKIYCATGTPIGGGATPDVWIYDPSNNTWQAGPIVGKIGRYRAFSFVINDEVFLGGGDGNGFNESFIEEFFKLKN</sequence>
<dbReference type="Pfam" id="PF01833">
    <property type="entry name" value="TIG"/>
    <property type="match status" value="2"/>
</dbReference>
<dbReference type="AlphaFoldDB" id="A0A2P8E1X2"/>
<organism evidence="2 3">
    <name type="scientific">Cecembia rubra</name>
    <dbReference type="NCBI Taxonomy" id="1485585"/>
    <lineage>
        <taxon>Bacteria</taxon>
        <taxon>Pseudomonadati</taxon>
        <taxon>Bacteroidota</taxon>
        <taxon>Cytophagia</taxon>
        <taxon>Cytophagales</taxon>
        <taxon>Cyclobacteriaceae</taxon>
        <taxon>Cecembia</taxon>
    </lineage>
</organism>
<dbReference type="PANTHER" id="PTHR46375">
    <property type="entry name" value="KELCH REPEAT AND BTB DOMAIN-CONTAINING PROTEIN 13-RELATED"/>
    <property type="match status" value="1"/>
</dbReference>
<dbReference type="CDD" id="cd00603">
    <property type="entry name" value="IPT_PCSR"/>
    <property type="match status" value="1"/>
</dbReference>
<accession>A0A2P8E1X2</accession>
<reference evidence="2 3" key="1">
    <citation type="submission" date="2018-03" db="EMBL/GenBank/DDBJ databases">
        <title>Genomic Encyclopedia of Archaeal and Bacterial Type Strains, Phase II (KMG-II): from individual species to whole genera.</title>
        <authorList>
            <person name="Goeker M."/>
        </authorList>
    </citation>
    <scope>NUCLEOTIDE SEQUENCE [LARGE SCALE GENOMIC DNA]</scope>
    <source>
        <strain evidence="2 3">DSM 28057</strain>
    </source>
</reference>
<dbReference type="PROSITE" id="PS51257">
    <property type="entry name" value="PROKAR_LIPOPROTEIN"/>
    <property type="match status" value="1"/>
</dbReference>
<name>A0A2P8E1X2_9BACT</name>
<comment type="caution">
    <text evidence="2">The sequence shown here is derived from an EMBL/GenBank/DDBJ whole genome shotgun (WGS) entry which is preliminary data.</text>
</comment>
<dbReference type="InterPro" id="IPR014756">
    <property type="entry name" value="Ig_E-set"/>
</dbReference>
<dbReference type="CDD" id="cd00102">
    <property type="entry name" value="IPT"/>
    <property type="match status" value="1"/>
</dbReference>
<dbReference type="SUPFAM" id="SSF81296">
    <property type="entry name" value="E set domains"/>
    <property type="match status" value="2"/>
</dbReference>
<dbReference type="InterPro" id="IPR013783">
    <property type="entry name" value="Ig-like_fold"/>
</dbReference>
<dbReference type="Gene3D" id="2.60.40.10">
    <property type="entry name" value="Immunoglobulins"/>
    <property type="match status" value="3"/>
</dbReference>
<dbReference type="SMART" id="SM00429">
    <property type="entry name" value="IPT"/>
    <property type="match status" value="3"/>
</dbReference>
<keyword evidence="3" id="KW-1185">Reference proteome</keyword>
<dbReference type="Gene3D" id="2.120.10.80">
    <property type="entry name" value="Kelch-type beta propeller"/>
    <property type="match status" value="2"/>
</dbReference>
<evidence type="ECO:0000313" key="3">
    <source>
        <dbReference type="Proteomes" id="UP000240708"/>
    </source>
</evidence>
<evidence type="ECO:0000259" key="1">
    <source>
        <dbReference type="SMART" id="SM00429"/>
    </source>
</evidence>
<dbReference type="InterPro" id="IPR002909">
    <property type="entry name" value="IPT_dom"/>
</dbReference>
<dbReference type="Pfam" id="PF24681">
    <property type="entry name" value="Kelch_KLHDC2_KLHL20_DRC7"/>
    <property type="match status" value="1"/>
</dbReference>
<dbReference type="OrthoDB" id="103335at2"/>
<dbReference type="RefSeq" id="WP_106567833.1">
    <property type="nucleotide sequence ID" value="NZ_PYGF01000007.1"/>
</dbReference>
<gene>
    <name evidence="2" type="ORF">CLV48_107174</name>
</gene>
<dbReference type="PANTHER" id="PTHR46375:SF3">
    <property type="entry name" value="KELCH REPEAT AND BTB DOMAIN-CONTAINING PROTEIN 13"/>
    <property type="match status" value="1"/>
</dbReference>
<feature type="domain" description="IPT/TIG" evidence="1">
    <location>
        <begin position="216"/>
        <end position="299"/>
    </location>
</feature>
<dbReference type="EMBL" id="PYGF01000007">
    <property type="protein sequence ID" value="PSL03456.1"/>
    <property type="molecule type" value="Genomic_DNA"/>
</dbReference>
<evidence type="ECO:0000313" key="2">
    <source>
        <dbReference type="EMBL" id="PSL03456.1"/>
    </source>
</evidence>
<feature type="domain" description="IPT/TIG" evidence="1">
    <location>
        <begin position="300"/>
        <end position="398"/>
    </location>
</feature>
<dbReference type="Proteomes" id="UP000240708">
    <property type="component" value="Unassembled WGS sequence"/>
</dbReference>
<feature type="domain" description="IPT/TIG" evidence="1">
    <location>
        <begin position="129"/>
        <end position="215"/>
    </location>
</feature>
<dbReference type="InterPro" id="IPR015915">
    <property type="entry name" value="Kelch-typ_b-propeller"/>
</dbReference>
<dbReference type="SUPFAM" id="SSF50965">
    <property type="entry name" value="Galactose oxidase, central domain"/>
    <property type="match status" value="1"/>
</dbReference>
<proteinExistence type="predicted"/>
<protein>
    <submittedName>
        <fullName evidence="2">IPT/TIG domain-containing protein</fullName>
    </submittedName>
</protein>
<dbReference type="InterPro" id="IPR052392">
    <property type="entry name" value="Kelch-BTB_domain-containing"/>
</dbReference>